<gene>
    <name evidence="4" type="ORF">DPMN_128693</name>
</gene>
<comment type="caution">
    <text evidence="4">The sequence shown here is derived from an EMBL/GenBank/DDBJ whole genome shotgun (WGS) entry which is preliminary data.</text>
</comment>
<dbReference type="InterPro" id="IPR051112">
    <property type="entry name" value="CWC26_splicing_factor"/>
</dbReference>
<proteinExistence type="inferred from homology"/>
<dbReference type="GO" id="GO:0070274">
    <property type="term" value="C:RES complex"/>
    <property type="evidence" value="ECO:0007669"/>
    <property type="project" value="TreeGrafter"/>
</dbReference>
<dbReference type="OrthoDB" id="6022at2759"/>
<dbReference type="GO" id="GO:0003723">
    <property type="term" value="F:RNA binding"/>
    <property type="evidence" value="ECO:0007669"/>
    <property type="project" value="TreeGrafter"/>
</dbReference>
<dbReference type="InterPro" id="IPR018609">
    <property type="entry name" value="Bud13"/>
</dbReference>
<reference evidence="4" key="1">
    <citation type="journal article" date="2019" name="bioRxiv">
        <title>The Genome of the Zebra Mussel, Dreissena polymorpha: A Resource for Invasive Species Research.</title>
        <authorList>
            <person name="McCartney M.A."/>
            <person name="Auch B."/>
            <person name="Kono T."/>
            <person name="Mallez S."/>
            <person name="Zhang Y."/>
            <person name="Obille A."/>
            <person name="Becker A."/>
            <person name="Abrahante J.E."/>
            <person name="Garbe J."/>
            <person name="Badalamenti J.P."/>
            <person name="Herman A."/>
            <person name="Mangelson H."/>
            <person name="Liachko I."/>
            <person name="Sullivan S."/>
            <person name="Sone E.D."/>
            <person name="Koren S."/>
            <person name="Silverstein K.A.T."/>
            <person name="Beckman K.B."/>
            <person name="Gohl D.M."/>
        </authorList>
    </citation>
    <scope>NUCLEOTIDE SEQUENCE</scope>
    <source>
        <strain evidence="4">Duluth1</strain>
        <tissue evidence="4">Whole animal</tissue>
    </source>
</reference>
<sequence length="463" mass="52864">MAAPSKADYLKKYLSENAEQKKKKKRPKVPGIPAKIIKSRIVDDDVDFKSLLPENLSNTLDDDVGDNDPTVADVIDERPESVQILEKYRKSGTWKVMGDDSMKVGPNGGLSTKESENNSDSERNSYRRRRYDSESDQSPPGKKRHDSDSDQSPPRKKRRDSDSDQSPPRKERHESDSDQSPPRKKKHDSDSDQSPPRKKRHDSDSDQSPPRKKKHDSDSDQSPPRKKRLDSDSDTSPHKKKIEQARSSSNPKSKDSSEKTLSGKRAGLSSASEMRREAEDLKRREDEKFRQIDNDRLGKGAATVFRDKKSGKIRDLADERKQKSEADKIKAQEEEKFRQWGKGLKQIEKQSEKLNEALHEADKPLARYRDDEDLDQMLKDMDRAEDPMLAFIKKKKSKSTGPTKAEKPRYKGPAPPPNRFGILPGYRWDGVNRSNGFEKQVYAKQAETRATADAAYKWSVEDM</sequence>
<feature type="compositionally biased region" description="Basic and acidic residues" evidence="3">
    <location>
        <begin position="159"/>
        <end position="176"/>
    </location>
</feature>
<feature type="region of interest" description="Disordered" evidence="3">
    <location>
        <begin position="391"/>
        <end position="424"/>
    </location>
</feature>
<keyword evidence="5" id="KW-1185">Reference proteome</keyword>
<evidence type="ECO:0000256" key="1">
    <source>
        <dbReference type="ARBA" id="ARBA00011069"/>
    </source>
</evidence>
<feature type="compositionally biased region" description="Basic and acidic residues" evidence="3">
    <location>
        <begin position="305"/>
        <end position="338"/>
    </location>
</feature>
<feature type="compositionally biased region" description="Basic and acidic residues" evidence="3">
    <location>
        <begin position="113"/>
        <end position="125"/>
    </location>
</feature>
<dbReference type="EMBL" id="JAIWYP010000005">
    <property type="protein sequence ID" value="KAH3826781.1"/>
    <property type="molecule type" value="Genomic_DNA"/>
</dbReference>
<protein>
    <recommendedName>
        <fullName evidence="2">BUD13 homolog</fullName>
    </recommendedName>
</protein>
<reference evidence="4" key="2">
    <citation type="submission" date="2020-11" db="EMBL/GenBank/DDBJ databases">
        <authorList>
            <person name="McCartney M.A."/>
            <person name="Auch B."/>
            <person name="Kono T."/>
            <person name="Mallez S."/>
            <person name="Becker A."/>
            <person name="Gohl D.M."/>
            <person name="Silverstein K.A.T."/>
            <person name="Koren S."/>
            <person name="Bechman K.B."/>
            <person name="Herman A."/>
            <person name="Abrahante J.E."/>
            <person name="Garbe J."/>
        </authorList>
    </citation>
    <scope>NUCLEOTIDE SEQUENCE</scope>
    <source>
        <strain evidence="4">Duluth1</strain>
        <tissue evidence="4">Whole animal</tissue>
    </source>
</reference>
<evidence type="ECO:0000256" key="3">
    <source>
        <dbReference type="SAM" id="MobiDB-lite"/>
    </source>
</evidence>
<organism evidence="4 5">
    <name type="scientific">Dreissena polymorpha</name>
    <name type="common">Zebra mussel</name>
    <name type="synonym">Mytilus polymorpha</name>
    <dbReference type="NCBI Taxonomy" id="45954"/>
    <lineage>
        <taxon>Eukaryota</taxon>
        <taxon>Metazoa</taxon>
        <taxon>Spiralia</taxon>
        <taxon>Lophotrochozoa</taxon>
        <taxon>Mollusca</taxon>
        <taxon>Bivalvia</taxon>
        <taxon>Autobranchia</taxon>
        <taxon>Heteroconchia</taxon>
        <taxon>Euheterodonta</taxon>
        <taxon>Imparidentia</taxon>
        <taxon>Neoheterodontei</taxon>
        <taxon>Myida</taxon>
        <taxon>Dreissenoidea</taxon>
        <taxon>Dreissenidae</taxon>
        <taxon>Dreissena</taxon>
    </lineage>
</organism>
<dbReference type="PANTHER" id="PTHR31809:SF0">
    <property type="entry name" value="BUD13 HOMOLOG"/>
    <property type="match status" value="1"/>
</dbReference>
<dbReference type="GO" id="GO:0000398">
    <property type="term" value="P:mRNA splicing, via spliceosome"/>
    <property type="evidence" value="ECO:0007669"/>
    <property type="project" value="TreeGrafter"/>
</dbReference>
<dbReference type="Pfam" id="PF09736">
    <property type="entry name" value="Bud13"/>
    <property type="match status" value="1"/>
</dbReference>
<accession>A0A9D4H4G2</accession>
<feature type="compositionally biased region" description="Basic and acidic residues" evidence="3">
    <location>
        <begin position="273"/>
        <end position="298"/>
    </location>
</feature>
<dbReference type="Proteomes" id="UP000828390">
    <property type="component" value="Unassembled WGS sequence"/>
</dbReference>
<dbReference type="AlphaFoldDB" id="A0A9D4H4G2"/>
<dbReference type="GO" id="GO:0005684">
    <property type="term" value="C:U2-type spliceosomal complex"/>
    <property type="evidence" value="ECO:0007669"/>
    <property type="project" value="TreeGrafter"/>
</dbReference>
<dbReference type="PANTHER" id="PTHR31809">
    <property type="entry name" value="BUD13 HOMOLOG"/>
    <property type="match status" value="1"/>
</dbReference>
<evidence type="ECO:0000313" key="4">
    <source>
        <dbReference type="EMBL" id="KAH3826781.1"/>
    </source>
</evidence>
<comment type="similarity">
    <text evidence="1">Belongs to the CWC26 family.</text>
</comment>
<name>A0A9D4H4G2_DREPO</name>
<feature type="region of interest" description="Disordered" evidence="3">
    <location>
        <begin position="88"/>
        <end position="340"/>
    </location>
</feature>
<evidence type="ECO:0000256" key="2">
    <source>
        <dbReference type="ARBA" id="ARBA00014454"/>
    </source>
</evidence>
<evidence type="ECO:0000313" key="5">
    <source>
        <dbReference type="Proteomes" id="UP000828390"/>
    </source>
</evidence>